<feature type="compositionally biased region" description="Acidic residues" evidence="1">
    <location>
        <begin position="265"/>
        <end position="280"/>
    </location>
</feature>
<feature type="region of interest" description="Disordered" evidence="1">
    <location>
        <begin position="822"/>
        <end position="841"/>
    </location>
</feature>
<keyword evidence="2" id="KW-1133">Transmembrane helix</keyword>
<feature type="transmembrane region" description="Helical" evidence="2">
    <location>
        <begin position="794"/>
        <end position="816"/>
    </location>
</feature>
<organism evidence="3 4">
    <name type="scientific">Nocardioides zeae</name>
    <dbReference type="NCBI Taxonomy" id="1457234"/>
    <lineage>
        <taxon>Bacteria</taxon>
        <taxon>Bacillati</taxon>
        <taxon>Actinomycetota</taxon>
        <taxon>Actinomycetes</taxon>
        <taxon>Propionibacteriales</taxon>
        <taxon>Nocardioidaceae</taxon>
        <taxon>Nocardioides</taxon>
    </lineage>
</organism>
<keyword evidence="2" id="KW-0472">Membrane</keyword>
<feature type="transmembrane region" description="Helical" evidence="2">
    <location>
        <begin position="444"/>
        <end position="465"/>
    </location>
</feature>
<keyword evidence="4" id="KW-1185">Reference proteome</keyword>
<feature type="transmembrane region" description="Helical" evidence="2">
    <location>
        <begin position="769"/>
        <end position="788"/>
    </location>
</feature>
<feature type="transmembrane region" description="Helical" evidence="2">
    <location>
        <begin position="708"/>
        <end position="730"/>
    </location>
</feature>
<evidence type="ECO:0000256" key="1">
    <source>
        <dbReference type="SAM" id="MobiDB-lite"/>
    </source>
</evidence>
<dbReference type="AlphaFoldDB" id="A0A6P0HJ36"/>
<keyword evidence="2" id="KW-0812">Transmembrane</keyword>
<feature type="transmembrane region" description="Helical" evidence="2">
    <location>
        <begin position="736"/>
        <end position="757"/>
    </location>
</feature>
<accession>A0A6P0HJ36</accession>
<feature type="transmembrane region" description="Helical" evidence="2">
    <location>
        <begin position="412"/>
        <end position="432"/>
    </location>
</feature>
<evidence type="ECO:0000313" key="4">
    <source>
        <dbReference type="Proteomes" id="UP000468687"/>
    </source>
</evidence>
<name>A0A6P0HJ36_9ACTN</name>
<proteinExistence type="predicted"/>
<feature type="region of interest" description="Disordered" evidence="1">
    <location>
        <begin position="256"/>
        <end position="281"/>
    </location>
</feature>
<gene>
    <name evidence="3" type="ORF">G3T38_08240</name>
</gene>
<dbReference type="Proteomes" id="UP000468687">
    <property type="component" value="Unassembled WGS sequence"/>
</dbReference>
<evidence type="ECO:0000256" key="2">
    <source>
        <dbReference type="SAM" id="Phobius"/>
    </source>
</evidence>
<dbReference type="EMBL" id="JAAGXA010000005">
    <property type="protein sequence ID" value="NEN78264.1"/>
    <property type="molecule type" value="Genomic_DNA"/>
</dbReference>
<evidence type="ECO:0000313" key="3">
    <source>
        <dbReference type="EMBL" id="NEN78264.1"/>
    </source>
</evidence>
<dbReference type="RefSeq" id="WP_163771823.1">
    <property type="nucleotide sequence ID" value="NZ_JAAGXA010000005.1"/>
</dbReference>
<reference evidence="3 4" key="1">
    <citation type="journal article" date="2014" name="Int. J. Syst. Evol. Microbiol.">
        <title>Nocardioides zeae sp. nov., isolated from the stem of Zea mays.</title>
        <authorList>
            <person name="Glaeser S.P."/>
            <person name="McInroy J.A."/>
            <person name="Busse H.J."/>
            <person name="Kampfer P."/>
        </authorList>
    </citation>
    <scope>NUCLEOTIDE SEQUENCE [LARGE SCALE GENOMIC DNA]</scope>
    <source>
        <strain evidence="3 4">JCM 30728</strain>
    </source>
</reference>
<protein>
    <submittedName>
        <fullName evidence="3">Uncharacterized protein</fullName>
    </submittedName>
</protein>
<feature type="transmembrane region" description="Helical" evidence="2">
    <location>
        <begin position="678"/>
        <end position="696"/>
    </location>
</feature>
<sequence length="841" mass="82278">MTAVASRGSRGAVLFALLLLTTVGLLLLTATWTPRWGVDVLAGTRVVVTPADPDASDADLDATAAELQARARAAGAPGATVRRGSDGPYLVALPGRPDERVLDALRSNDQVALRGVAAVGLSLPSLPPPPSGAADPVPTGDLPTPDVAAVGWTLAPDGAWSSALAALRCDDPSAVAALAEQEADPRRPLLACDPTGVPLLLGPALVTGTAVDDAAAELDDGTWAVGLDLEPAAAGTVAAAVEDLMPLAEDRVAVAAEDAPAPSGPDDDQAEGAGDPDEDERPPLRVLAVTLDADLAAVGDARIDLLTAPDGGDGGDGEADPDGAGGADGAPSAEPERDAVAVADPTLDQRSAAEVAARVQDGALPAAIGSASVVRLGSTLDRDEGSHAAAAALLGLLGAVLAAFVLVRRRAVLPVAAVVGTGALAAPGLLVADQVLGLALSLPAVVATLGTLGVAPLLAVGILVVQERELPGRTPAAAAARAGAEVWRRWWPPVAAGAVGAGLVRSSAGDLVGDVAVAVGTVLLAALVTGGTLVRSGAVLLAGGAGATPAPAPSPGPTRAGRPAPLVLAALAVVALVAIAGLVVRGVASDPAFTAGEEHLVTVSGDPVDARGAVRDAARDAGVAVSSLRDAGESTVILTTPTLSDVERAELAGALRAVPVVTGPVTTGGFDAAGSTRAWQVGAGLLALSLVGGVLLGRRLIAAPLRLVPVVLAATSLDLLLGLGLASWIGVTWSPATLAALGVVAVVGVTTHLAVVADRASGARLAPRYVAGAVLHLVPLAAVVVAAPSVRGPFALVLAGLAVALTSALCLTAAAAGTQVPAPGGSPAVPPSRPHREVPVP</sequence>
<feature type="transmembrane region" description="Helical" evidence="2">
    <location>
        <begin position="388"/>
        <end position="407"/>
    </location>
</feature>
<feature type="transmembrane region" description="Helical" evidence="2">
    <location>
        <begin position="566"/>
        <end position="588"/>
    </location>
</feature>
<comment type="caution">
    <text evidence="3">The sequence shown here is derived from an EMBL/GenBank/DDBJ whole genome shotgun (WGS) entry which is preliminary data.</text>
</comment>
<feature type="region of interest" description="Disordered" evidence="1">
    <location>
        <begin position="307"/>
        <end position="337"/>
    </location>
</feature>